<sequence length="263" mass="30190">MQVPQKREYFGLKKDGERTAEEEERLKANLQRMRATTTQFGKQHPEVSFLQVSFLTRASAMEVCFGDPEEDEPNIAASILRSILKLNLDARVLTSQNIVLAGGSCMVPGFKLRVLQEMKYLIEHYAEFKELETIKERLQIPDNQFPPNCMAWVGASLVASLNTEIERFMTSAEEFTKNGERLPDRFGEAYLFATRSEPYLNPDFEYKNQYAKQALYSSMSPYSARSYQEKKMSITQQIDKQMQFNIKTPTSSNLGSQFNLKSP</sequence>
<dbReference type="Pfam" id="PF00022">
    <property type="entry name" value="Actin"/>
    <property type="match status" value="1"/>
</dbReference>
<dbReference type="Gene3D" id="3.30.420.40">
    <property type="match status" value="1"/>
</dbReference>
<evidence type="ECO:0000313" key="2">
    <source>
        <dbReference type="EMBL" id="CAE0228797.1"/>
    </source>
</evidence>
<protein>
    <submittedName>
        <fullName evidence="2">Uncharacterized protein</fullName>
    </submittedName>
</protein>
<comment type="catalytic activity">
    <reaction evidence="1">
        <text>ATP + H2O = ADP + phosphate + H(+)</text>
        <dbReference type="Rhea" id="RHEA:13065"/>
        <dbReference type="ChEBI" id="CHEBI:15377"/>
        <dbReference type="ChEBI" id="CHEBI:15378"/>
        <dbReference type="ChEBI" id="CHEBI:30616"/>
        <dbReference type="ChEBI" id="CHEBI:43474"/>
        <dbReference type="ChEBI" id="CHEBI:456216"/>
    </reaction>
</comment>
<dbReference type="SUPFAM" id="SSF53067">
    <property type="entry name" value="Actin-like ATPase domain"/>
    <property type="match status" value="1"/>
</dbReference>
<dbReference type="InterPro" id="IPR043129">
    <property type="entry name" value="ATPase_NBD"/>
</dbReference>
<gene>
    <name evidence="2" type="ORF">SRAS04492_LOCUS581</name>
</gene>
<dbReference type="EMBL" id="HBIA01001163">
    <property type="protein sequence ID" value="CAE0228797.1"/>
    <property type="molecule type" value="Transcribed_RNA"/>
</dbReference>
<name>A0A7S3CI43_9SPIT</name>
<evidence type="ECO:0000256" key="1">
    <source>
        <dbReference type="ARBA" id="ARBA00049360"/>
    </source>
</evidence>
<dbReference type="AlphaFoldDB" id="A0A7S3CI43"/>
<accession>A0A7S3CI43</accession>
<reference evidence="2" key="1">
    <citation type="submission" date="2021-01" db="EMBL/GenBank/DDBJ databases">
        <authorList>
            <person name="Corre E."/>
            <person name="Pelletier E."/>
            <person name="Niang G."/>
            <person name="Scheremetjew M."/>
            <person name="Finn R."/>
            <person name="Kale V."/>
            <person name="Holt S."/>
            <person name="Cochrane G."/>
            <person name="Meng A."/>
            <person name="Brown T."/>
            <person name="Cohen L."/>
        </authorList>
    </citation>
    <scope>NUCLEOTIDE SEQUENCE</scope>
    <source>
        <strain evidence="2">Ras09</strain>
    </source>
</reference>
<dbReference type="PANTHER" id="PTHR11937">
    <property type="entry name" value="ACTIN"/>
    <property type="match status" value="1"/>
</dbReference>
<dbReference type="InterPro" id="IPR004000">
    <property type="entry name" value="Actin"/>
</dbReference>
<organism evidence="2">
    <name type="scientific">Strombidium rassoulzadegani</name>
    <dbReference type="NCBI Taxonomy" id="1082188"/>
    <lineage>
        <taxon>Eukaryota</taxon>
        <taxon>Sar</taxon>
        <taxon>Alveolata</taxon>
        <taxon>Ciliophora</taxon>
        <taxon>Intramacronucleata</taxon>
        <taxon>Spirotrichea</taxon>
        <taxon>Oligotrichia</taxon>
        <taxon>Strombidiidae</taxon>
        <taxon>Strombidium</taxon>
    </lineage>
</organism>
<proteinExistence type="predicted"/>